<sequence>MIAVIGAGVSGLSCAWWLREQGMAVRVFEADDRVGGKVLSQHTGLAQIEGGPNTLYADAALLDWLRQLGLKPLQPATVGRQRHVLWQGRYHQLPAGPLDLLCGNFFSRQAKWRLLGDVWRRGQPAPAGETVAAFFRRCLGEEVLAKAVAPFIGGVFAGDAEELLMCETLPQLARLEAEAGSISRGALLQLLRGKVARKQAVSLEGGLASLPQRLAQDVDVRLNCPVRAIRRQGDAWLLETASGPCMARTLVLALPAGQAASLLQDCDASAAQALRQIVHAPMTVVASVLDAATVRRPLQGFGGLHAPGEGAFAAGHLMSSLLYPQRCAPGQTLITSFVGGRHYQQQAALADGPLLQGLNRELQQLFGLESAPLQQTIIRWPQALPQGTAAIGPARQAMQRLERQGLHVCANWLDGVSLPDCLAKGRRLARQLAEQSEH</sequence>
<dbReference type="GO" id="GO:0004729">
    <property type="term" value="F:oxygen-dependent protoporphyrinogen oxidase activity"/>
    <property type="evidence" value="ECO:0007669"/>
    <property type="project" value="UniProtKB-EC"/>
</dbReference>
<evidence type="ECO:0000256" key="6">
    <source>
        <dbReference type="ARBA" id="ARBA00023444"/>
    </source>
</evidence>
<dbReference type="SUPFAM" id="SSF54373">
    <property type="entry name" value="FAD-linked reductases, C-terminal domain"/>
    <property type="match status" value="1"/>
</dbReference>
<dbReference type="GO" id="GO:0006783">
    <property type="term" value="P:heme biosynthetic process"/>
    <property type="evidence" value="ECO:0007669"/>
    <property type="project" value="UniProtKB-KW"/>
</dbReference>
<dbReference type="PANTHER" id="PTHR42923:SF3">
    <property type="entry name" value="PROTOPORPHYRINOGEN OXIDASE"/>
    <property type="match status" value="1"/>
</dbReference>
<dbReference type="InterPro" id="IPR002937">
    <property type="entry name" value="Amino_oxidase"/>
</dbReference>
<evidence type="ECO:0000313" key="8">
    <source>
        <dbReference type="EMBL" id="MBA4707202.1"/>
    </source>
</evidence>
<name>A0A838Y1Q0_9NEIS</name>
<gene>
    <name evidence="8" type="primary">hemG</name>
    <name evidence="8" type="ORF">H2Z84_02205</name>
</gene>
<dbReference type="EMBL" id="JACERN010000006">
    <property type="protein sequence ID" value="MBA4707202.1"/>
    <property type="molecule type" value="Genomic_DNA"/>
</dbReference>
<evidence type="ECO:0000256" key="2">
    <source>
        <dbReference type="ARBA" id="ARBA00022630"/>
    </source>
</evidence>
<keyword evidence="2" id="KW-0285">Flavoprotein</keyword>
<organism evidence="8 9">
    <name type="scientific">Aquitalea aquatica</name>
    <dbReference type="NCBI Taxonomy" id="3044273"/>
    <lineage>
        <taxon>Bacteria</taxon>
        <taxon>Pseudomonadati</taxon>
        <taxon>Pseudomonadota</taxon>
        <taxon>Betaproteobacteria</taxon>
        <taxon>Neisseriales</taxon>
        <taxon>Chromobacteriaceae</taxon>
        <taxon>Aquitalea</taxon>
    </lineage>
</organism>
<evidence type="ECO:0000256" key="4">
    <source>
        <dbReference type="ARBA" id="ARBA00023002"/>
    </source>
</evidence>
<dbReference type="AlphaFoldDB" id="A0A838Y1Q0"/>
<protein>
    <submittedName>
        <fullName evidence="8">Protoporphyrinogen oxidase</fullName>
        <ecNumber evidence="8">1.3.3.4</ecNumber>
    </submittedName>
</protein>
<dbReference type="RefSeq" id="WP_181834525.1">
    <property type="nucleotide sequence ID" value="NZ_JACERN010000006.1"/>
</dbReference>
<dbReference type="Pfam" id="PF01593">
    <property type="entry name" value="Amino_oxidase"/>
    <property type="match status" value="1"/>
</dbReference>
<comment type="cofactor">
    <cofactor evidence="1">
        <name>FAD</name>
        <dbReference type="ChEBI" id="CHEBI:57692"/>
    </cofactor>
</comment>
<reference evidence="8 9" key="1">
    <citation type="submission" date="2020-07" db="EMBL/GenBank/DDBJ databases">
        <title>Draft genome sequence of violacein-producing bacteria and related species.</title>
        <authorList>
            <person name="Wilson H.S."/>
            <person name="De Leon M.E."/>
        </authorList>
    </citation>
    <scope>NUCLEOTIDE SEQUENCE [LARGE SCALE GENOMIC DNA]</scope>
    <source>
        <strain evidence="8 9">HSC-21Su07</strain>
    </source>
</reference>
<evidence type="ECO:0000313" key="9">
    <source>
        <dbReference type="Proteomes" id="UP000545606"/>
    </source>
</evidence>
<feature type="domain" description="Amine oxidase" evidence="7">
    <location>
        <begin position="9"/>
        <end position="432"/>
    </location>
</feature>
<keyword evidence="9" id="KW-1185">Reference proteome</keyword>
<dbReference type="PANTHER" id="PTHR42923">
    <property type="entry name" value="PROTOPORPHYRINOGEN OXIDASE"/>
    <property type="match status" value="1"/>
</dbReference>
<evidence type="ECO:0000259" key="7">
    <source>
        <dbReference type="Pfam" id="PF01593"/>
    </source>
</evidence>
<keyword evidence="3" id="KW-0274">FAD</keyword>
<dbReference type="EC" id="1.3.3.4" evidence="8"/>
<comment type="caution">
    <text evidence="8">The sequence shown here is derived from an EMBL/GenBank/DDBJ whole genome shotgun (WGS) entry which is preliminary data.</text>
</comment>
<dbReference type="InterPro" id="IPR036188">
    <property type="entry name" value="FAD/NAD-bd_sf"/>
</dbReference>
<evidence type="ECO:0000256" key="5">
    <source>
        <dbReference type="ARBA" id="ARBA00023133"/>
    </source>
</evidence>
<accession>A0A838Y1Q0</accession>
<dbReference type="Gene3D" id="1.10.3110.10">
    <property type="entry name" value="protoporphyrinogen ix oxidase, domain 3"/>
    <property type="match status" value="1"/>
</dbReference>
<dbReference type="NCBIfam" id="TIGR00562">
    <property type="entry name" value="proto_IX_ox"/>
    <property type="match status" value="1"/>
</dbReference>
<proteinExistence type="predicted"/>
<evidence type="ECO:0000256" key="3">
    <source>
        <dbReference type="ARBA" id="ARBA00022827"/>
    </source>
</evidence>
<dbReference type="Proteomes" id="UP000545606">
    <property type="component" value="Unassembled WGS sequence"/>
</dbReference>
<keyword evidence="5" id="KW-0350">Heme biosynthesis</keyword>
<evidence type="ECO:0000256" key="1">
    <source>
        <dbReference type="ARBA" id="ARBA00001974"/>
    </source>
</evidence>
<dbReference type="InterPro" id="IPR050464">
    <property type="entry name" value="Zeta_carotene_desat/Oxidored"/>
</dbReference>
<dbReference type="Gene3D" id="3.50.50.60">
    <property type="entry name" value="FAD/NAD(P)-binding domain"/>
    <property type="match status" value="1"/>
</dbReference>
<dbReference type="InterPro" id="IPR004572">
    <property type="entry name" value="Protoporphyrinogen_oxidase"/>
</dbReference>
<comment type="pathway">
    <text evidence="6">Porphyrin-containing compound metabolism.</text>
</comment>
<dbReference type="SUPFAM" id="SSF51905">
    <property type="entry name" value="FAD/NAD(P)-binding domain"/>
    <property type="match status" value="1"/>
</dbReference>
<dbReference type="Gene3D" id="3.90.660.20">
    <property type="entry name" value="Protoporphyrinogen oxidase, mitochondrial, domain 2"/>
    <property type="match status" value="1"/>
</dbReference>
<keyword evidence="4 8" id="KW-0560">Oxidoreductase</keyword>